<protein>
    <submittedName>
        <fullName evidence="1">Uncharacterized protein</fullName>
    </submittedName>
</protein>
<name>A0A7R9ASM5_TIMSH</name>
<sequence>MESGIRKNNLHQKTRPEEIDDVTTNASILQLQLIVARCDVACTLTIRVFCITTLGQSPSGRDTRRANYFKGGLFLAIRFQVNPVPSLIERASLDGRVGTSDIRNTASDSRSCGIIQLPLMRIALTQLRIKTRCKHRSVVHCLSSYCVFALNMAGLSTFNYSSPMASLVLTDSSQLTSDSQHLANSFVRREYVTVRTKPRTMCRVKAKVTKRGPSENHTLASRVGGDLRDGYSLVVCRPAYTFLRKQGCEAQASVASQCDKVYVSVKRARGDVIEYYQTPVSVKTPLDALKNIVLPPNLHIQHEYHRFHPETDTMFGGISVFTKSSTIVTGLKYKKKYKGHNVPTGAKREKCFEIMAVVKMAASISCVARFTLLPDEFRQNETWVGGLGGDDQFSLRDSHYLFVHWQQCKRPAMHKCKEQLYSAYFVPMVTYAAETWTMNVKETRKMEELGLEESIPASDKMVAAQGGVFLGIEESIPASDKMVAVHGGNDEAEISDILQVLLLVALVADLHRNLRDLDVDKELVLFRPLLKCSSNPHIINYINQSDPYLHLLDIILVDDRDVEVGLLALPAALELLSLPVRFHVIHPFPCGIPGSTCLSVDGHVALYLCRTQHLLVHLVGEKVCHANIAQLKKMLSGVITLRVLGVATTKQRGSEPAFAWKESGKPFRKNHPQFTRPRFELRSPRPQQSSFNTTSALANYTTEAGAAPGVWHVLPLKKVAENQICDAELTVSLSQAPLSMLEANLVSPYNSDRETRKVEATESMLSPGETGLGIRLSTQELGHRGYSAIVEEGKDRSRIQVERELKRVQLSVENRGEDQDMLLYRPPLVLDAVQLQLKTHSLQALIRLFTTRLHVQQQIVYNIQEHGILQIQTLSSTQRIVSRKSILNTFHTKNNNWFSPVLQKVCDVASTRLQGWVLSHAAGPHSLADHSTHRLPTAHKLRDIRQRPHPCGLGDKRSVLPRGTMDSLQYFCFGCAQDHISLGLTALQQNLAVHQGDYRHTHVHPTEIQTSISPPSAVELNTTSALANYATEAGFTACKLGIPPQLTEPVLVHDVIFLACHQSLQVLLSGLHRQIVTEHHGLVVRLRDKLLQHRRCMTGLELGHGRGGGVDTRRVLSQGPEQYHQSHAVSGEEQCHLLLGIKKGKGDISVALGPGSFEIIHNQTVGRSVSTASSLLAGVQEVPVSGERRLSAIGHLAHTQAVAFLHGLSQGHHLYTHRGDYQSAPGLFLECTFEPYFCIIEVTVHVHDGPFSSWTMLQATHHRNYECKSRFNIQEQHYYSSPMASLVLIGSSQLTADGFEKYHTWLLEYSGSLSGAQGMTEWWSLGSARHIQLSLVLSFRLGRWSIRQSSYLDAVLTYTFSSPLNTTLAEKHQGRYAEVCERVHAHRWSSPWRRRSTSAPSPPWCCKGRVRRAGGLSFDA</sequence>
<gene>
    <name evidence="1" type="ORF">TSIB3V08_LOCUS3831</name>
</gene>
<accession>A0A7R9ASM5</accession>
<organism evidence="1">
    <name type="scientific">Timema shepardi</name>
    <name type="common">Walking stick</name>
    <dbReference type="NCBI Taxonomy" id="629360"/>
    <lineage>
        <taxon>Eukaryota</taxon>
        <taxon>Metazoa</taxon>
        <taxon>Ecdysozoa</taxon>
        <taxon>Arthropoda</taxon>
        <taxon>Hexapoda</taxon>
        <taxon>Insecta</taxon>
        <taxon>Pterygota</taxon>
        <taxon>Neoptera</taxon>
        <taxon>Polyneoptera</taxon>
        <taxon>Phasmatodea</taxon>
        <taxon>Timematodea</taxon>
        <taxon>Timematoidea</taxon>
        <taxon>Timematidae</taxon>
        <taxon>Timema</taxon>
    </lineage>
</organism>
<proteinExistence type="predicted"/>
<dbReference type="EMBL" id="OC001315">
    <property type="protein sequence ID" value="CAD7259628.1"/>
    <property type="molecule type" value="Genomic_DNA"/>
</dbReference>
<reference evidence="1" key="1">
    <citation type="submission" date="2020-11" db="EMBL/GenBank/DDBJ databases">
        <authorList>
            <person name="Tran Van P."/>
        </authorList>
    </citation>
    <scope>NUCLEOTIDE SEQUENCE</scope>
</reference>
<evidence type="ECO:0000313" key="1">
    <source>
        <dbReference type="EMBL" id="CAD7259628.1"/>
    </source>
</evidence>